<dbReference type="AlphaFoldDB" id="A0A4Q4KQI6"/>
<sequence length="103" mass="12047">MDVHFDIVRIGEIRKNFLAEKLLKQNLISLKDNIVRFFKEYTDKDLKVIHLIVIIPGKGYVVSVDAENIKDSLMKIDFINAFSNFIYKGRSSTIDQNMHNRVF</sequence>
<dbReference type="Proteomes" id="UP000293952">
    <property type="component" value="Unassembled WGS sequence"/>
</dbReference>
<reference evidence="1 2" key="1">
    <citation type="submission" date="2019-02" db="EMBL/GenBank/DDBJ databases">
        <title>Genome sequence of the sea-ice species Brumimicrobium glaciale.</title>
        <authorList>
            <person name="Bowman J.P."/>
        </authorList>
    </citation>
    <scope>NUCLEOTIDE SEQUENCE [LARGE SCALE GENOMIC DNA]</scope>
    <source>
        <strain evidence="1 2">IC156</strain>
    </source>
</reference>
<gene>
    <name evidence="1" type="ORF">ERX46_05570</name>
</gene>
<name>A0A4Q4KQI6_9FLAO</name>
<evidence type="ECO:0000313" key="1">
    <source>
        <dbReference type="EMBL" id="RYM34844.1"/>
    </source>
</evidence>
<evidence type="ECO:0000313" key="2">
    <source>
        <dbReference type="Proteomes" id="UP000293952"/>
    </source>
</evidence>
<dbReference type="RefSeq" id="WP_130092852.1">
    <property type="nucleotide sequence ID" value="NZ_SETE01000002.1"/>
</dbReference>
<dbReference type="OrthoDB" id="1450774at2"/>
<accession>A0A4Q4KQI6</accession>
<protein>
    <submittedName>
        <fullName evidence="1">Uncharacterized protein</fullName>
    </submittedName>
</protein>
<keyword evidence="2" id="KW-1185">Reference proteome</keyword>
<comment type="caution">
    <text evidence="1">The sequence shown here is derived from an EMBL/GenBank/DDBJ whole genome shotgun (WGS) entry which is preliminary data.</text>
</comment>
<organism evidence="1 2">
    <name type="scientific">Brumimicrobium glaciale</name>
    <dbReference type="NCBI Taxonomy" id="200475"/>
    <lineage>
        <taxon>Bacteria</taxon>
        <taxon>Pseudomonadati</taxon>
        <taxon>Bacteroidota</taxon>
        <taxon>Flavobacteriia</taxon>
        <taxon>Flavobacteriales</taxon>
        <taxon>Crocinitomicaceae</taxon>
        <taxon>Brumimicrobium</taxon>
    </lineage>
</organism>
<dbReference type="EMBL" id="SETE01000002">
    <property type="protein sequence ID" value="RYM34844.1"/>
    <property type="molecule type" value="Genomic_DNA"/>
</dbReference>
<proteinExistence type="predicted"/>